<dbReference type="Proteomes" id="UP000680020">
    <property type="component" value="Unassembled WGS sequence"/>
</dbReference>
<dbReference type="InterPro" id="IPR029063">
    <property type="entry name" value="SAM-dependent_MTases_sf"/>
</dbReference>
<dbReference type="NCBIfam" id="NF008405">
    <property type="entry name" value="PRK11207.1"/>
    <property type="match status" value="1"/>
</dbReference>
<dbReference type="InterPro" id="IPR015985">
    <property type="entry name" value="TehB-like_dom"/>
</dbReference>
<comment type="caution">
    <text evidence="2">The sequence shown here is derived from an EMBL/GenBank/DDBJ whole genome shotgun (WGS) entry which is preliminary data.</text>
</comment>
<dbReference type="GO" id="GO:0005737">
    <property type="term" value="C:cytoplasm"/>
    <property type="evidence" value="ECO:0007669"/>
    <property type="project" value="InterPro"/>
</dbReference>
<dbReference type="GO" id="GO:0032259">
    <property type="term" value="P:methylation"/>
    <property type="evidence" value="ECO:0007669"/>
    <property type="project" value="UniProtKB-KW"/>
</dbReference>
<dbReference type="Pfam" id="PF03848">
    <property type="entry name" value="TehB"/>
    <property type="match status" value="1"/>
</dbReference>
<sequence length="199" mass="22665">MNAKYPIDYFHTTYGLTMPHTDIVKAAELITPCAAFDLGCGQGRNSLFLSSLGFEMTSRDVNPRSIDFLKDVMAKEHITNIDAAEYDINTANITGMYDFIFSTVVFMFLQADRVPAIIENMQTHTRAGGYNLIVSAMDTEKYPCDQGFSFTFKEGELQDYYKDWEILQYNEEVGELHRLDKDGNRVKLQFATMLAQRTA</sequence>
<evidence type="ECO:0000313" key="3">
    <source>
        <dbReference type="Proteomes" id="UP000680020"/>
    </source>
</evidence>
<dbReference type="SUPFAM" id="SSF53335">
    <property type="entry name" value="S-adenosyl-L-methionine-dependent methyltransferases"/>
    <property type="match status" value="1"/>
</dbReference>
<accession>A0AB35BWK2</accession>
<dbReference type="AlphaFoldDB" id="A0AB35BWK2"/>
<gene>
    <name evidence="2" type="primary">tehB</name>
    <name evidence="2" type="ORF">J7561_02755</name>
</gene>
<dbReference type="EMBL" id="JAGIBU010000001">
    <property type="protein sequence ID" value="MBS7824124.1"/>
    <property type="molecule type" value="Genomic_DNA"/>
</dbReference>
<dbReference type="Gene3D" id="3.40.50.150">
    <property type="entry name" value="Vaccinia Virus protein VP39"/>
    <property type="match status" value="1"/>
</dbReference>
<dbReference type="NCBIfam" id="TIGR00477">
    <property type="entry name" value="tehB"/>
    <property type="match status" value="1"/>
</dbReference>
<dbReference type="InterPro" id="IPR004537">
    <property type="entry name" value="Tellurite-R_MeTrfase_TehB"/>
</dbReference>
<organism evidence="2 3">
    <name type="scientific">Wohlfahrtiimonas chitiniclastica</name>
    <dbReference type="NCBI Taxonomy" id="400946"/>
    <lineage>
        <taxon>Bacteria</taxon>
        <taxon>Pseudomonadati</taxon>
        <taxon>Pseudomonadota</taxon>
        <taxon>Gammaproteobacteria</taxon>
        <taxon>Cardiobacteriales</taxon>
        <taxon>Ignatzschineriaceae</taxon>
        <taxon>Wohlfahrtiimonas</taxon>
    </lineage>
</organism>
<dbReference type="EC" id="2.1.1.265" evidence="2"/>
<dbReference type="GO" id="GO:0008757">
    <property type="term" value="F:S-adenosylmethionine-dependent methyltransferase activity"/>
    <property type="evidence" value="ECO:0007669"/>
    <property type="project" value="InterPro"/>
</dbReference>
<feature type="domain" description="Tellurite resistance methyltransferase TehB-like" evidence="1">
    <location>
        <begin position="8"/>
        <end position="194"/>
    </location>
</feature>
<dbReference type="GO" id="GO:0046690">
    <property type="term" value="P:response to tellurium ion"/>
    <property type="evidence" value="ECO:0007669"/>
    <property type="project" value="InterPro"/>
</dbReference>
<evidence type="ECO:0000313" key="2">
    <source>
        <dbReference type="EMBL" id="MBS7824124.1"/>
    </source>
</evidence>
<keyword evidence="2" id="KW-0808">Transferase</keyword>
<evidence type="ECO:0000259" key="1">
    <source>
        <dbReference type="Pfam" id="PF03848"/>
    </source>
</evidence>
<reference evidence="2" key="1">
    <citation type="submission" date="2021-03" db="EMBL/GenBank/DDBJ databases">
        <title>Identification and antibiotic profiling of Wohlfahrtiimonas chitiniclastica, an underestimated human pathogen.</title>
        <authorList>
            <person name="Kopf A."/>
            <person name="Bunk B."/>
            <person name="Coldewey S."/>
            <person name="Gunzer F."/>
            <person name="Riedel T."/>
            <person name="Schroettner P."/>
        </authorList>
    </citation>
    <scope>NUCLEOTIDE SEQUENCE</scope>
    <source>
        <strain evidence="2">DSM 100917</strain>
    </source>
</reference>
<keyword evidence="2" id="KW-0489">Methyltransferase</keyword>
<name>A0AB35BWK2_9GAMM</name>
<protein>
    <submittedName>
        <fullName evidence="2">Tellurite resistance methyltransferase TehB</fullName>
        <ecNumber evidence="2">2.1.1.265</ecNumber>
    </submittedName>
</protein>
<proteinExistence type="predicted"/>
<dbReference type="CDD" id="cd02440">
    <property type="entry name" value="AdoMet_MTases"/>
    <property type="match status" value="1"/>
</dbReference>